<dbReference type="InterPro" id="IPR051836">
    <property type="entry name" value="Kremen_rcpt"/>
</dbReference>
<accession>A0A9Q1BUM6</accession>
<dbReference type="AlphaFoldDB" id="A0A9Q1BUM6"/>
<sequence>MTISICLKVCSERSLPVFGLEHGRYCYCGRHESVFETHGVAPDYECNIPCAGAQLCGGNNFIVFYKNDVFRGCYAFPSNDLNLFGGYVPTLTLDVCQIKCGNSYSGLTQGNKCYCSDELPREATYGSASDCARNSLYCRGSEKCGGSGHTAIWINEETQSKSGNI</sequence>
<dbReference type="Proteomes" id="UP001152320">
    <property type="component" value="Chromosome 11"/>
</dbReference>
<name>A0A9Q1BUM6_HOLLE</name>
<evidence type="ECO:0000256" key="4">
    <source>
        <dbReference type="ARBA" id="ARBA00022989"/>
    </source>
</evidence>
<evidence type="ECO:0000256" key="2">
    <source>
        <dbReference type="ARBA" id="ARBA00022692"/>
    </source>
</evidence>
<dbReference type="PANTHER" id="PTHR24269">
    <property type="entry name" value="KREMEN PROTEIN"/>
    <property type="match status" value="1"/>
</dbReference>
<evidence type="ECO:0000313" key="9">
    <source>
        <dbReference type="Proteomes" id="UP001152320"/>
    </source>
</evidence>
<evidence type="ECO:0000313" key="8">
    <source>
        <dbReference type="EMBL" id="KAJ8032978.1"/>
    </source>
</evidence>
<keyword evidence="6" id="KW-0325">Glycoprotein</keyword>
<dbReference type="OrthoDB" id="5985073at2759"/>
<keyword evidence="4" id="KW-1133">Transmembrane helix</keyword>
<dbReference type="Pfam" id="PF01822">
    <property type="entry name" value="WSC"/>
    <property type="match status" value="1"/>
</dbReference>
<keyword evidence="5" id="KW-0472">Membrane</keyword>
<evidence type="ECO:0000256" key="1">
    <source>
        <dbReference type="ARBA" id="ARBA00004167"/>
    </source>
</evidence>
<keyword evidence="9" id="KW-1185">Reference proteome</keyword>
<dbReference type="PROSITE" id="PS51212">
    <property type="entry name" value="WSC"/>
    <property type="match status" value="1"/>
</dbReference>
<feature type="domain" description="WSC" evidence="7">
    <location>
        <begin position="1"/>
        <end position="68"/>
    </location>
</feature>
<keyword evidence="3" id="KW-0732">Signal</keyword>
<dbReference type="EMBL" id="JAIZAY010000011">
    <property type="protein sequence ID" value="KAJ8032978.1"/>
    <property type="molecule type" value="Genomic_DNA"/>
</dbReference>
<evidence type="ECO:0000259" key="7">
    <source>
        <dbReference type="PROSITE" id="PS51212"/>
    </source>
</evidence>
<comment type="subcellular location">
    <subcellularLocation>
        <location evidence="1">Membrane</location>
        <topology evidence="1">Single-pass membrane protein</topology>
    </subcellularLocation>
</comment>
<proteinExistence type="predicted"/>
<organism evidence="8 9">
    <name type="scientific">Holothuria leucospilota</name>
    <name type="common">Black long sea cucumber</name>
    <name type="synonym">Mertensiothuria leucospilota</name>
    <dbReference type="NCBI Taxonomy" id="206669"/>
    <lineage>
        <taxon>Eukaryota</taxon>
        <taxon>Metazoa</taxon>
        <taxon>Echinodermata</taxon>
        <taxon>Eleutherozoa</taxon>
        <taxon>Echinozoa</taxon>
        <taxon>Holothuroidea</taxon>
        <taxon>Aspidochirotacea</taxon>
        <taxon>Aspidochirotida</taxon>
        <taxon>Holothuriidae</taxon>
        <taxon>Holothuria</taxon>
    </lineage>
</organism>
<reference evidence="8" key="1">
    <citation type="submission" date="2021-10" db="EMBL/GenBank/DDBJ databases">
        <title>Tropical sea cucumber genome reveals ecological adaptation and Cuvierian tubules defense mechanism.</title>
        <authorList>
            <person name="Chen T."/>
        </authorList>
    </citation>
    <scope>NUCLEOTIDE SEQUENCE</scope>
    <source>
        <strain evidence="8">Nanhai2018</strain>
        <tissue evidence="8">Muscle</tissue>
    </source>
</reference>
<evidence type="ECO:0000256" key="3">
    <source>
        <dbReference type="ARBA" id="ARBA00022729"/>
    </source>
</evidence>
<protein>
    <recommendedName>
        <fullName evidence="7">WSC domain-containing protein</fullName>
    </recommendedName>
</protein>
<evidence type="ECO:0000256" key="5">
    <source>
        <dbReference type="ARBA" id="ARBA00023136"/>
    </source>
</evidence>
<comment type="caution">
    <text evidence="8">The sequence shown here is derived from an EMBL/GenBank/DDBJ whole genome shotgun (WGS) entry which is preliminary data.</text>
</comment>
<dbReference type="PANTHER" id="PTHR24269:SF16">
    <property type="entry name" value="PROTEIN SLG1"/>
    <property type="match status" value="1"/>
</dbReference>
<evidence type="ECO:0000256" key="6">
    <source>
        <dbReference type="ARBA" id="ARBA00023180"/>
    </source>
</evidence>
<keyword evidence="2" id="KW-0812">Transmembrane</keyword>
<gene>
    <name evidence="8" type="ORF">HOLleu_23080</name>
</gene>
<dbReference type="GO" id="GO:0005886">
    <property type="term" value="C:plasma membrane"/>
    <property type="evidence" value="ECO:0007669"/>
    <property type="project" value="TreeGrafter"/>
</dbReference>
<dbReference type="InterPro" id="IPR002889">
    <property type="entry name" value="WSC_carb-bd"/>
</dbReference>